<dbReference type="Gene3D" id="3.40.50.720">
    <property type="entry name" value="NAD(P)-binding Rossmann-like Domain"/>
    <property type="match status" value="1"/>
</dbReference>
<gene>
    <name evidence="2" type="ORF">S06H3_42864</name>
</gene>
<proteinExistence type="predicted"/>
<dbReference type="Pfam" id="PF00899">
    <property type="entry name" value="ThiF"/>
    <property type="match status" value="1"/>
</dbReference>
<dbReference type="InterPro" id="IPR000594">
    <property type="entry name" value="ThiF_NAD_FAD-bd"/>
</dbReference>
<evidence type="ECO:0000313" key="2">
    <source>
        <dbReference type="EMBL" id="GAI42088.1"/>
    </source>
</evidence>
<dbReference type="InterPro" id="IPR035985">
    <property type="entry name" value="Ubiquitin-activating_enz"/>
</dbReference>
<comment type="caution">
    <text evidence="2">The sequence shown here is derived from an EMBL/GenBank/DDBJ whole genome shotgun (WGS) entry which is preliminary data.</text>
</comment>
<feature type="domain" description="THIF-type NAD/FAD binding fold" evidence="1">
    <location>
        <begin position="2"/>
        <end position="54"/>
    </location>
</feature>
<dbReference type="GO" id="GO:0008641">
    <property type="term" value="F:ubiquitin-like modifier activating enzyme activity"/>
    <property type="evidence" value="ECO:0007669"/>
    <property type="project" value="InterPro"/>
</dbReference>
<protein>
    <recommendedName>
        <fullName evidence="1">THIF-type NAD/FAD binding fold domain-containing protein</fullName>
    </recommendedName>
</protein>
<sequence length="59" mass="6661">MIGATCGVIGCIQVTEVIKYIVKMESFLENKLLLWDGLNAKIDEIELERNPSCEDCGWK</sequence>
<organism evidence="2">
    <name type="scientific">marine sediment metagenome</name>
    <dbReference type="NCBI Taxonomy" id="412755"/>
    <lineage>
        <taxon>unclassified sequences</taxon>
        <taxon>metagenomes</taxon>
        <taxon>ecological metagenomes</taxon>
    </lineage>
</organism>
<dbReference type="AlphaFoldDB" id="X1NER6"/>
<dbReference type="SUPFAM" id="SSF69572">
    <property type="entry name" value="Activating enzymes of the ubiquitin-like proteins"/>
    <property type="match status" value="1"/>
</dbReference>
<reference evidence="2" key="1">
    <citation type="journal article" date="2014" name="Front. Microbiol.">
        <title>High frequency of phylogenetically diverse reductive dehalogenase-homologous genes in deep subseafloor sedimentary metagenomes.</title>
        <authorList>
            <person name="Kawai M."/>
            <person name="Futagami T."/>
            <person name="Toyoda A."/>
            <person name="Takaki Y."/>
            <person name="Nishi S."/>
            <person name="Hori S."/>
            <person name="Arai W."/>
            <person name="Tsubouchi T."/>
            <person name="Morono Y."/>
            <person name="Uchiyama I."/>
            <person name="Ito T."/>
            <person name="Fujiyama A."/>
            <person name="Inagaki F."/>
            <person name="Takami H."/>
        </authorList>
    </citation>
    <scope>NUCLEOTIDE SEQUENCE</scope>
    <source>
        <strain evidence="2">Expedition CK06-06</strain>
    </source>
</reference>
<accession>X1NER6</accession>
<evidence type="ECO:0000259" key="1">
    <source>
        <dbReference type="Pfam" id="PF00899"/>
    </source>
</evidence>
<dbReference type="EMBL" id="BARV01026537">
    <property type="protein sequence ID" value="GAI42088.1"/>
    <property type="molecule type" value="Genomic_DNA"/>
</dbReference>
<name>X1NER6_9ZZZZ</name>